<feature type="compositionally biased region" description="Low complexity" evidence="6">
    <location>
        <begin position="468"/>
        <end position="486"/>
    </location>
</feature>
<dbReference type="InterPro" id="IPR011990">
    <property type="entry name" value="TPR-like_helical_dom_sf"/>
</dbReference>
<organism evidence="8 9">
    <name type="scientific">Crepidotus variabilis</name>
    <dbReference type="NCBI Taxonomy" id="179855"/>
    <lineage>
        <taxon>Eukaryota</taxon>
        <taxon>Fungi</taxon>
        <taxon>Dikarya</taxon>
        <taxon>Basidiomycota</taxon>
        <taxon>Agaricomycotina</taxon>
        <taxon>Agaricomycetes</taxon>
        <taxon>Agaricomycetidae</taxon>
        <taxon>Agaricales</taxon>
        <taxon>Agaricineae</taxon>
        <taxon>Crepidotaceae</taxon>
        <taxon>Crepidotus</taxon>
    </lineage>
</organism>
<proteinExistence type="predicted"/>
<dbReference type="GO" id="GO:0044732">
    <property type="term" value="C:mitotic spindle pole body"/>
    <property type="evidence" value="ECO:0007669"/>
    <property type="project" value="TreeGrafter"/>
</dbReference>
<feature type="region of interest" description="Disordered" evidence="6">
    <location>
        <begin position="1124"/>
        <end position="1209"/>
    </location>
</feature>
<dbReference type="InterPro" id="IPR030397">
    <property type="entry name" value="SEPARIN_core_dom"/>
</dbReference>
<dbReference type="SUPFAM" id="SSF48452">
    <property type="entry name" value="TPR-like"/>
    <property type="match status" value="2"/>
</dbReference>
<evidence type="ECO:0000256" key="6">
    <source>
        <dbReference type="SAM" id="MobiDB-lite"/>
    </source>
</evidence>
<evidence type="ECO:0000256" key="2">
    <source>
        <dbReference type="ARBA" id="ARBA00012489"/>
    </source>
</evidence>
<evidence type="ECO:0000256" key="3">
    <source>
        <dbReference type="ARBA" id="ARBA00022801"/>
    </source>
</evidence>
<dbReference type="PANTHER" id="PTHR12792:SF0">
    <property type="entry name" value="SEPARIN"/>
    <property type="match status" value="1"/>
</dbReference>
<feature type="region of interest" description="Disordered" evidence="6">
    <location>
        <begin position="904"/>
        <end position="925"/>
    </location>
</feature>
<feature type="region of interest" description="Disordered" evidence="6">
    <location>
        <begin position="1"/>
        <end position="86"/>
    </location>
</feature>
<accession>A0A9P6JQ65</accession>
<protein>
    <recommendedName>
        <fullName evidence="2">separase</fullName>
        <ecNumber evidence="2">3.4.22.49</ecNumber>
    </recommendedName>
</protein>
<dbReference type="OrthoDB" id="10255632at2759"/>
<gene>
    <name evidence="8" type="ORF">CPB83DRAFT_894429</name>
</gene>
<evidence type="ECO:0000256" key="5">
    <source>
        <dbReference type="PROSITE-ProRule" id="PRU00339"/>
    </source>
</evidence>
<evidence type="ECO:0000256" key="1">
    <source>
        <dbReference type="ARBA" id="ARBA00000451"/>
    </source>
</evidence>
<comment type="caution">
    <text evidence="8">The sequence shown here is derived from an EMBL/GenBank/DDBJ whole genome shotgun (WGS) entry which is preliminary data.</text>
</comment>
<dbReference type="SMART" id="SM00028">
    <property type="entry name" value="TPR"/>
    <property type="match status" value="4"/>
</dbReference>
<dbReference type="GO" id="GO:0004197">
    <property type="term" value="F:cysteine-type endopeptidase activity"/>
    <property type="evidence" value="ECO:0007669"/>
    <property type="project" value="InterPro"/>
</dbReference>
<dbReference type="PANTHER" id="PTHR12792">
    <property type="entry name" value="EXTRA SPINDLE POLES 1-RELATED"/>
    <property type="match status" value="1"/>
</dbReference>
<feature type="repeat" description="TPR" evidence="5">
    <location>
        <begin position="806"/>
        <end position="839"/>
    </location>
</feature>
<evidence type="ECO:0000256" key="4">
    <source>
        <dbReference type="ARBA" id="ARBA00022829"/>
    </source>
</evidence>
<dbReference type="GO" id="GO:0005634">
    <property type="term" value="C:nucleus"/>
    <property type="evidence" value="ECO:0007669"/>
    <property type="project" value="InterPro"/>
</dbReference>
<dbReference type="Pfam" id="PF03568">
    <property type="entry name" value="Separin_C"/>
    <property type="match status" value="1"/>
</dbReference>
<feature type="region of interest" description="Disordered" evidence="6">
    <location>
        <begin position="468"/>
        <end position="503"/>
    </location>
</feature>
<evidence type="ECO:0000313" key="9">
    <source>
        <dbReference type="Proteomes" id="UP000807306"/>
    </source>
</evidence>
<comment type="catalytic activity">
    <reaction evidence="1">
        <text>All bonds known to be hydrolyzed by this endopeptidase have arginine in P1 and an acidic residue in P4. P6 is often occupied by an acidic residue or by a hydroxy-amino-acid residue, the phosphorylation of which enhances cleavage.</text>
        <dbReference type="EC" id="3.4.22.49"/>
    </reaction>
</comment>
<name>A0A9P6JQ65_9AGAR</name>
<feature type="compositionally biased region" description="Polar residues" evidence="6">
    <location>
        <begin position="916"/>
        <end position="925"/>
    </location>
</feature>
<keyword evidence="3" id="KW-0378">Hydrolase</keyword>
<dbReference type="PROSITE" id="PS50005">
    <property type="entry name" value="TPR"/>
    <property type="match status" value="1"/>
</dbReference>
<evidence type="ECO:0000259" key="7">
    <source>
        <dbReference type="PROSITE" id="PS51700"/>
    </source>
</evidence>
<reference evidence="8" key="1">
    <citation type="submission" date="2020-11" db="EMBL/GenBank/DDBJ databases">
        <authorList>
            <consortium name="DOE Joint Genome Institute"/>
            <person name="Ahrendt S."/>
            <person name="Riley R."/>
            <person name="Andreopoulos W."/>
            <person name="Labutti K."/>
            <person name="Pangilinan J."/>
            <person name="Ruiz-Duenas F.J."/>
            <person name="Barrasa J.M."/>
            <person name="Sanchez-Garcia M."/>
            <person name="Camarero S."/>
            <person name="Miyauchi S."/>
            <person name="Serrano A."/>
            <person name="Linde D."/>
            <person name="Babiker R."/>
            <person name="Drula E."/>
            <person name="Ayuso-Fernandez I."/>
            <person name="Pacheco R."/>
            <person name="Padilla G."/>
            <person name="Ferreira P."/>
            <person name="Barriuso J."/>
            <person name="Kellner H."/>
            <person name="Castanera R."/>
            <person name="Alfaro M."/>
            <person name="Ramirez L."/>
            <person name="Pisabarro A.G."/>
            <person name="Kuo A."/>
            <person name="Tritt A."/>
            <person name="Lipzen A."/>
            <person name="He G."/>
            <person name="Yan M."/>
            <person name="Ng V."/>
            <person name="Cullen D."/>
            <person name="Martin F."/>
            <person name="Rosso M.-N."/>
            <person name="Henrissat B."/>
            <person name="Hibbett D."/>
            <person name="Martinez A.T."/>
            <person name="Grigoriev I.V."/>
        </authorList>
    </citation>
    <scope>NUCLEOTIDE SEQUENCE</scope>
    <source>
        <strain evidence="8">CBS 506.95</strain>
    </source>
</reference>
<dbReference type="GO" id="GO:0005737">
    <property type="term" value="C:cytoplasm"/>
    <property type="evidence" value="ECO:0007669"/>
    <property type="project" value="TreeGrafter"/>
</dbReference>
<dbReference type="GO" id="GO:0051307">
    <property type="term" value="P:meiotic chromosome separation"/>
    <property type="evidence" value="ECO:0007669"/>
    <property type="project" value="TreeGrafter"/>
</dbReference>
<dbReference type="GO" id="GO:0072686">
    <property type="term" value="C:mitotic spindle"/>
    <property type="evidence" value="ECO:0007669"/>
    <property type="project" value="TreeGrafter"/>
</dbReference>
<dbReference type="InterPro" id="IPR019734">
    <property type="entry name" value="TPR_rpt"/>
</dbReference>
<feature type="domain" description="Peptidase C50" evidence="7">
    <location>
        <begin position="2192"/>
        <end position="2289"/>
    </location>
</feature>
<dbReference type="GO" id="GO:0006508">
    <property type="term" value="P:proteolysis"/>
    <property type="evidence" value="ECO:0007669"/>
    <property type="project" value="InterPro"/>
</dbReference>
<feature type="compositionally biased region" description="Polar residues" evidence="6">
    <location>
        <begin position="487"/>
        <end position="502"/>
    </location>
</feature>
<dbReference type="EC" id="3.4.22.49" evidence="2"/>
<keyword evidence="4" id="KW-0159">Chromosome partition</keyword>
<dbReference type="PROSITE" id="PS51700">
    <property type="entry name" value="SEPARIN"/>
    <property type="match status" value="1"/>
</dbReference>
<keyword evidence="9" id="KW-1185">Reference proteome</keyword>
<evidence type="ECO:0000313" key="8">
    <source>
        <dbReference type="EMBL" id="KAF9528394.1"/>
    </source>
</evidence>
<dbReference type="EMBL" id="MU157853">
    <property type="protein sequence ID" value="KAF9528394.1"/>
    <property type="molecule type" value="Genomic_DNA"/>
</dbReference>
<keyword evidence="5" id="KW-0802">TPR repeat</keyword>
<sequence>MATAGRRTITGHTKVASSSSKANVDADELAKDFSKKLALKGTNAPTKRAATSREATLKAKGKQKELNAASSSNPPKDVQEKSPEQAKIASMQAVNAASQALSSVVQSGWKRSSAVPVLSSDKNTIMLVQNSAAAAAKHLATLRSLTDSSSAFDSGGLDVERAAGSIVAKLVALEVFDTARSALREIYPRLCLLFGVPFETKVTNSSNLWLLSIPQAVQFPSSPILLNILSTYLLCALILACRPVEENSVSSPNYQWIDDLATYLNSTSAHSLISWIPCFQENDVLPSKHVDSLLTRAYTALTKLCSSASSHPGIPTLKAPVSRVRAKSTSSTSVDSLAINPSFSSPNPSSLFSLRIYALRCLCYTSSGVIEPKTFWDQGVRFTTTYVKTSSQAASSTESNLQGTEEATTKEILGAFTGLHSLACLRKDKLSFTSVDNGFGDFCESWAGFAKRAGDISLLQRIHSLQNPSSSYPMSSSHKPSTSLSSGTLNVTDNDNDSTSAPVSLDSREASLHILISQGVKIANTLAQLSVVLEKAVKDKMIHADEQEVDQLLSLAQEITTALKHPFSSGYLTRLFIPFQYSNQERTKIEDQMDRVSGKVDRAFERVRRLSLRIVEMSVSSPDATSSKLDDALRILLICFVDCFEALLSSSPSEPTRPMTQTTTLDIVTRTLDTLFILSRTGMKANDPTTFVPGFELLMRGKAVLENQSSPSTNENTLCLERANLRRCISGAFYNIAGMLYQAMRYGNAVAFLKEGCTIGEQALQEHALCLKTQHHNEGNTPRDGIVESKALGKPEEWIQLEEQLSRRWELLGVCYSKAGDRRKSYDAFKRAIQAFPFELSGLTQRIRTLAPDMVFTPGVDEKMCNPQIIKQLVGLIDRVTYIGTCELFLAPSHVSLCFSTTNSVSTSPRRHRKQSSAASVASTHRRASSSVGSFDIPRVDLDPSILGILLERQLDSLDASRWKEGVKGVYVRLLQDALDVYSVKESESVYRTPVRRARLMVRCLEFMYREGSGDGEFGFGGPSGPDVMLSEVETMCTSQSLQADAELSRYTHQYRISANLWVALHAHKRGDEAQNTVMTMRSEEACRLIQDLLGTSPAKTLRSPYATRHVGSPKVVRKGIISPARPGVEGSTPKIGMVVSPPRTRMTRTTKVPAAPRKATSGKKATVTGKASSKIQGRPKALLADPSTPRMTSRMPDEPKRTPPRPSVDGSLLSKSPFIFDNFASLLSLLQLVARLLGLLSLILAKAHLLDMTRKLAQRHAGIASDGYILTCVDLAHGYVSLGKVKRAAAIFKPALEIVQNGQASEEASVRLLLRFSEHLAAVEEIPKRPLVFSAKIYQDAFEIWKRLDLNEQKSSPTQQRILAKARMLEVTATAAHVFAAIQYTKSDVCASLDAFLQSLRLWNRAVDILSRLRPSPTGASENDPFEMTSLKDALPVTATAESSAAKTVKPVSSPRLAIEGLDWRIFEGLLTTLFAVAELYNLRGSAREADYFAKQAADLAEQLNTPAMLSRAFARQAEIQLHMGRLQEAREKVQQASVLVQDMPGLDQADVRRLKVELKVKNPNVNGEDEEEQSGEEDPKEMFDETVAMLQELDEAFLQFDSLAFGPRRSLGTSPGILTQLDVLAPQLLSTVLCQQLWLLRDDAGDVFDGILEKFLSLSSTKRAKAEEHILMAKLVMHTVYGRFRGDMFLSSLTESTIATPTGMTAKNMNDRVAPAKDILDSLSRAEKLLWDHLRMVSNVGSVLKIRETTLSLVMISAFRTSLGDCGQDLPLVMATLLDISAALTLRRDMLESISRKIRPQLAEDLRWPSFSEEAGLLPTAAAMDKRLKNEVFDSEEEDDQEHLGESDMLTTYWTSIRAKYDSQLSDLTTLATPDTSELPPNWTIINISLSPDNSSLLMCRREGGRDIQKPLFFCIPLKGRRDHGGEEDEDYLAFPDAIGELRYIVRSSDECTKAAVKIKPDDSEARSDWWKQRRQLDTRLRQLLENIEYCWLGAFKTILSPRPNITSDDIQDLRTQLEKVFHGSLHIKEKKIKKNPRKKNSSQSQAFSPSQFQLDDNLLRCLSTLSPKCRDEELEDLIYFVLDLYQLHGVPIAIAEVDVDQMVVDLRMIFEEHSAKHPKAKMAPDEHIFLILDKNVQGLPWESIPILRGRSVSRIPGVQFLHDRVAFAKCRQNAVGQNSDSTSGAFIDSRKGYFILNPSGDLSGTEERFRGWAEGMQAAGWDGTIGKPVSEQQFLNALRSRDLVVYFGHGGGEQYVRSHQIRNLPTCAATMLWGCSSGALKEMGDFDRTGTPYNYMLAGCPTLVANLWDVTDRDIDKFSLAVFDHLSLSREGVDSNRPHSSKTSLVTAVAQSRDSCKLKYLTGAAPIVYGIPFYL</sequence>
<dbReference type="Proteomes" id="UP000807306">
    <property type="component" value="Unassembled WGS sequence"/>
</dbReference>
<dbReference type="InterPro" id="IPR005314">
    <property type="entry name" value="Peptidase_C50"/>
</dbReference>